<evidence type="ECO:0000256" key="5">
    <source>
        <dbReference type="ARBA" id="ARBA00023136"/>
    </source>
</evidence>
<proteinExistence type="predicted"/>
<feature type="transmembrane region" description="Helical" evidence="6">
    <location>
        <begin position="297"/>
        <end position="322"/>
    </location>
</feature>
<feature type="transmembrane region" description="Helical" evidence="6">
    <location>
        <begin position="199"/>
        <end position="220"/>
    </location>
</feature>
<evidence type="ECO:0000256" key="6">
    <source>
        <dbReference type="SAM" id="Phobius"/>
    </source>
</evidence>
<evidence type="ECO:0000256" key="3">
    <source>
        <dbReference type="ARBA" id="ARBA00022692"/>
    </source>
</evidence>
<evidence type="ECO:0000256" key="1">
    <source>
        <dbReference type="ARBA" id="ARBA00004651"/>
    </source>
</evidence>
<dbReference type="InterPro" id="IPR036259">
    <property type="entry name" value="MFS_trans_sf"/>
</dbReference>
<evidence type="ECO:0000313" key="8">
    <source>
        <dbReference type="EMBL" id="GFZ26559.1"/>
    </source>
</evidence>
<accession>A0A916QGH9</accession>
<evidence type="ECO:0000256" key="4">
    <source>
        <dbReference type="ARBA" id="ARBA00022989"/>
    </source>
</evidence>
<feature type="transmembrane region" description="Helical" evidence="6">
    <location>
        <begin position="437"/>
        <end position="457"/>
    </location>
</feature>
<dbReference type="AlphaFoldDB" id="A0A916QGH9"/>
<organism evidence="8 9">
    <name type="scientific">Lactobacillus corticis</name>
    <dbReference type="NCBI Taxonomy" id="2201249"/>
    <lineage>
        <taxon>Bacteria</taxon>
        <taxon>Bacillati</taxon>
        <taxon>Bacillota</taxon>
        <taxon>Bacilli</taxon>
        <taxon>Lactobacillales</taxon>
        <taxon>Lactobacillaceae</taxon>
        <taxon>Lactobacillus</taxon>
    </lineage>
</organism>
<dbReference type="PRINTS" id="PR01036">
    <property type="entry name" value="TCRTETB"/>
</dbReference>
<dbReference type="GO" id="GO:0022857">
    <property type="term" value="F:transmembrane transporter activity"/>
    <property type="evidence" value="ECO:0007669"/>
    <property type="project" value="InterPro"/>
</dbReference>
<dbReference type="PANTHER" id="PTHR42718">
    <property type="entry name" value="MAJOR FACILITATOR SUPERFAMILY MULTIDRUG TRANSPORTER MFSC"/>
    <property type="match status" value="1"/>
</dbReference>
<comment type="caution">
    <text evidence="8">The sequence shown here is derived from an EMBL/GenBank/DDBJ whole genome shotgun (WGS) entry which is preliminary data.</text>
</comment>
<keyword evidence="3 6" id="KW-0812">Transmembrane</keyword>
<dbReference type="EMBL" id="BMAY01000002">
    <property type="protein sequence ID" value="GFZ26559.1"/>
    <property type="molecule type" value="Genomic_DNA"/>
</dbReference>
<dbReference type="PANTHER" id="PTHR42718:SF9">
    <property type="entry name" value="MAJOR FACILITATOR SUPERFAMILY MULTIDRUG TRANSPORTER MFSC"/>
    <property type="match status" value="1"/>
</dbReference>
<dbReference type="InterPro" id="IPR011701">
    <property type="entry name" value="MFS"/>
</dbReference>
<feature type="transmembrane region" description="Helical" evidence="6">
    <location>
        <begin position="166"/>
        <end position="187"/>
    </location>
</feature>
<reference evidence="8" key="1">
    <citation type="submission" date="2020-08" db="EMBL/GenBank/DDBJ databases">
        <title>Taxonomic study for Lactobacillus species isolated from hardwood bark.</title>
        <authorList>
            <person name="Tohno M."/>
            <person name="Tanizawa Y."/>
        </authorList>
    </citation>
    <scope>NUCLEOTIDE SEQUENCE</scope>
    <source>
        <strain evidence="8">B40</strain>
    </source>
</reference>
<keyword evidence="5 6" id="KW-0472">Membrane</keyword>
<dbReference type="Gene3D" id="1.20.1250.20">
    <property type="entry name" value="MFS general substrate transporter like domains"/>
    <property type="match status" value="1"/>
</dbReference>
<feature type="transmembrane region" description="Helical" evidence="6">
    <location>
        <begin position="102"/>
        <end position="122"/>
    </location>
</feature>
<dbReference type="RefSeq" id="WP_212780255.1">
    <property type="nucleotide sequence ID" value="NZ_BMAY01000002.1"/>
</dbReference>
<feature type="transmembrane region" description="Helical" evidence="6">
    <location>
        <begin position="266"/>
        <end position="285"/>
    </location>
</feature>
<evidence type="ECO:0000256" key="2">
    <source>
        <dbReference type="ARBA" id="ARBA00022448"/>
    </source>
</evidence>
<feature type="transmembrane region" description="Helical" evidence="6">
    <location>
        <begin position="50"/>
        <end position="70"/>
    </location>
</feature>
<dbReference type="Proteomes" id="UP000677218">
    <property type="component" value="Unassembled WGS sequence"/>
</dbReference>
<feature type="transmembrane region" description="Helical" evidence="6">
    <location>
        <begin position="357"/>
        <end position="376"/>
    </location>
</feature>
<dbReference type="InterPro" id="IPR020846">
    <property type="entry name" value="MFS_dom"/>
</dbReference>
<name>A0A916QGH9_9LACO</name>
<protein>
    <submittedName>
        <fullName evidence="8">Major facilitator superfamily transporter</fullName>
    </submittedName>
</protein>
<feature type="transmembrane region" description="Helical" evidence="6">
    <location>
        <begin position="7"/>
        <end position="30"/>
    </location>
</feature>
<dbReference type="Gene3D" id="1.20.1720.10">
    <property type="entry name" value="Multidrug resistance protein D"/>
    <property type="match status" value="1"/>
</dbReference>
<evidence type="ECO:0000259" key="7">
    <source>
        <dbReference type="PROSITE" id="PS50850"/>
    </source>
</evidence>
<feature type="transmembrane region" description="Helical" evidence="6">
    <location>
        <begin position="329"/>
        <end position="351"/>
    </location>
</feature>
<feature type="transmembrane region" description="Helical" evidence="6">
    <location>
        <begin position="397"/>
        <end position="417"/>
    </location>
</feature>
<keyword evidence="2" id="KW-0813">Transport</keyword>
<dbReference type="SUPFAM" id="SSF103473">
    <property type="entry name" value="MFS general substrate transporter"/>
    <property type="match status" value="1"/>
</dbReference>
<dbReference type="PROSITE" id="PS50850">
    <property type="entry name" value="MFS"/>
    <property type="match status" value="1"/>
</dbReference>
<feature type="domain" description="Major facilitator superfamily (MFS) profile" evidence="7">
    <location>
        <begin position="12"/>
        <end position="462"/>
    </location>
</feature>
<feature type="transmembrane region" description="Helical" evidence="6">
    <location>
        <begin position="77"/>
        <end position="96"/>
    </location>
</feature>
<keyword evidence="9" id="KW-1185">Reference proteome</keyword>
<feature type="transmembrane region" description="Helical" evidence="6">
    <location>
        <begin position="134"/>
        <end position="154"/>
    </location>
</feature>
<keyword evidence="4 6" id="KW-1133">Transmembrane helix</keyword>
<dbReference type="Pfam" id="PF07690">
    <property type="entry name" value="MFS_1"/>
    <property type="match status" value="1"/>
</dbReference>
<feature type="transmembrane region" description="Helical" evidence="6">
    <location>
        <begin position="226"/>
        <end position="245"/>
    </location>
</feature>
<comment type="subcellular location">
    <subcellularLocation>
        <location evidence="1">Cell membrane</location>
        <topology evidence="1">Multi-pass membrane protein</topology>
    </subcellularLocation>
</comment>
<dbReference type="GO" id="GO:0005886">
    <property type="term" value="C:plasma membrane"/>
    <property type="evidence" value="ECO:0007669"/>
    <property type="project" value="UniProtKB-SubCell"/>
</dbReference>
<evidence type="ECO:0000313" key="9">
    <source>
        <dbReference type="Proteomes" id="UP000677218"/>
    </source>
</evidence>
<sequence length="463" mass="50781">MENKIKAIDVWGIVAIALLSFVGIVTETSMNVAYQALSHTFNIALDTTQWITAGYLLMVTVVMGTTANLFRRFNLRSIHIFGVLAFVVGDVLAMIAPNFTLLMIGRLIQAIATGVSTPAMFHSIFSKIPPAKRGLMTGIAGMVISFAPALGPTYGGYVLSILSWRAIFWFTLPLAALSLIIGCFTIIDDGKKEAEPFNYLAFVILTLAMFVWIYALSLIGKEGFTWKFWLLFICSWIIFAIFVQVNQKSQARLFDVTIFKRLPVSLNGLSYFFLQFINIGISLVIPTYVQYALKGSAFISGLVLLPGAVLGAITSPIAGILADRLGYRVPIITGGILAVIGTGLILFFQASLTPIKLIFFFMLFRLGFNLAFANTISNTSTQVERKNMADVSSIFNMIQQFAGSTGTIFLASLMALFQNKGTGSLAQRTYDGGKIDFIMMVIFAVIVLIALLTSYYLQGKKQK</sequence>
<gene>
    <name evidence="8" type="ORF">LCB40_04390</name>
</gene>